<dbReference type="OrthoDB" id="3766406at2759"/>
<feature type="non-terminal residue" evidence="2">
    <location>
        <position position="1"/>
    </location>
</feature>
<dbReference type="EMBL" id="KZ613956">
    <property type="protein sequence ID" value="PMD33237.1"/>
    <property type="molecule type" value="Genomic_DNA"/>
</dbReference>
<proteinExistence type="predicted"/>
<sequence length="355" mass="40915">MDHTKKLFALFQQKTKLFFRYLAVQRADALENSHLAKLPTELLQQVANDLPLASAVSFSLSCRYIHLLIGTQYLESLATADHEKLVFLKLIEHDLQNQIVCNSCRKLHRMQDARKYTHIRALLVVEPDCIIDDRMAMVTSFIHDTFSTTIFKMAMKHHHHFGDDSQSRRLLNLLSEKLHSDAWGAFVRKQKVECRIKNGSLFTSKRTAFHGTCTDVERRSIRVSICGHLEFKSIGRPAGLCVITSYPLLSEEKWSMLLRCENSTNRNEASRDLCSELHQCRYCRTEYKAGFEHDDGCNIKFTITIWKDLGQGPETEEWRAHFRLQGRLSVPQPIQFHGGEIAAVFQLRGTELGHR</sequence>
<organism evidence="2 3">
    <name type="scientific">Hyaloscypha variabilis (strain UAMH 11265 / GT02V1 / F)</name>
    <name type="common">Meliniomyces variabilis</name>
    <dbReference type="NCBI Taxonomy" id="1149755"/>
    <lineage>
        <taxon>Eukaryota</taxon>
        <taxon>Fungi</taxon>
        <taxon>Dikarya</taxon>
        <taxon>Ascomycota</taxon>
        <taxon>Pezizomycotina</taxon>
        <taxon>Leotiomycetes</taxon>
        <taxon>Helotiales</taxon>
        <taxon>Hyaloscyphaceae</taxon>
        <taxon>Hyaloscypha</taxon>
        <taxon>Hyaloscypha variabilis</taxon>
    </lineage>
</organism>
<dbReference type="AlphaFoldDB" id="A0A2J6R3Y2"/>
<keyword evidence="3" id="KW-1185">Reference proteome</keyword>
<evidence type="ECO:0000313" key="2">
    <source>
        <dbReference type="EMBL" id="PMD33237.1"/>
    </source>
</evidence>
<name>A0A2J6R3Y2_HYAVF</name>
<dbReference type="InterPro" id="IPR001810">
    <property type="entry name" value="F-box_dom"/>
</dbReference>
<protein>
    <recommendedName>
        <fullName evidence="1">F-box domain-containing protein</fullName>
    </recommendedName>
</protein>
<feature type="domain" description="F-box" evidence="1">
    <location>
        <begin position="32"/>
        <end position="77"/>
    </location>
</feature>
<dbReference type="Proteomes" id="UP000235786">
    <property type="component" value="Unassembled WGS sequence"/>
</dbReference>
<evidence type="ECO:0000313" key="3">
    <source>
        <dbReference type="Proteomes" id="UP000235786"/>
    </source>
</evidence>
<gene>
    <name evidence="2" type="ORF">L207DRAFT_498703</name>
</gene>
<evidence type="ECO:0000259" key="1">
    <source>
        <dbReference type="PROSITE" id="PS50181"/>
    </source>
</evidence>
<accession>A0A2J6R3Y2</accession>
<dbReference type="PROSITE" id="PS50181">
    <property type="entry name" value="FBOX"/>
    <property type="match status" value="1"/>
</dbReference>
<reference evidence="2 3" key="1">
    <citation type="submission" date="2016-04" db="EMBL/GenBank/DDBJ databases">
        <title>A degradative enzymes factory behind the ericoid mycorrhizal symbiosis.</title>
        <authorList>
            <consortium name="DOE Joint Genome Institute"/>
            <person name="Martino E."/>
            <person name="Morin E."/>
            <person name="Grelet G."/>
            <person name="Kuo A."/>
            <person name="Kohler A."/>
            <person name="Daghino S."/>
            <person name="Barry K."/>
            <person name="Choi C."/>
            <person name="Cichocki N."/>
            <person name="Clum A."/>
            <person name="Copeland A."/>
            <person name="Hainaut M."/>
            <person name="Haridas S."/>
            <person name="Labutti K."/>
            <person name="Lindquist E."/>
            <person name="Lipzen A."/>
            <person name="Khouja H.-R."/>
            <person name="Murat C."/>
            <person name="Ohm R."/>
            <person name="Olson A."/>
            <person name="Spatafora J."/>
            <person name="Veneault-Fourrey C."/>
            <person name="Henrissat B."/>
            <person name="Grigoriev I."/>
            <person name="Martin F."/>
            <person name="Perotto S."/>
        </authorList>
    </citation>
    <scope>NUCLEOTIDE SEQUENCE [LARGE SCALE GENOMIC DNA]</scope>
    <source>
        <strain evidence="2 3">F</strain>
    </source>
</reference>